<proteinExistence type="predicted"/>
<dbReference type="RefSeq" id="WP_184233934.1">
    <property type="nucleotide sequence ID" value="NZ_JACHMJ010000001.1"/>
</dbReference>
<feature type="transmembrane region" description="Helical" evidence="1">
    <location>
        <begin position="439"/>
        <end position="462"/>
    </location>
</feature>
<accession>A0A841AJB6</accession>
<feature type="transmembrane region" description="Helical" evidence="1">
    <location>
        <begin position="411"/>
        <end position="432"/>
    </location>
</feature>
<dbReference type="AlphaFoldDB" id="A0A841AJB6"/>
<feature type="transmembrane region" description="Helical" evidence="1">
    <location>
        <begin position="211"/>
        <end position="229"/>
    </location>
</feature>
<reference evidence="2 3" key="1">
    <citation type="submission" date="2020-08" db="EMBL/GenBank/DDBJ databases">
        <title>Sequencing the genomes of 1000 actinobacteria strains.</title>
        <authorList>
            <person name="Klenk H.-P."/>
        </authorList>
    </citation>
    <scope>NUCLEOTIDE SEQUENCE [LARGE SCALE GENOMIC DNA]</scope>
    <source>
        <strain evidence="2 3">DSM 105784</strain>
    </source>
</reference>
<evidence type="ECO:0000256" key="1">
    <source>
        <dbReference type="SAM" id="Phobius"/>
    </source>
</evidence>
<feature type="transmembrane region" description="Helical" evidence="1">
    <location>
        <begin position="307"/>
        <end position="328"/>
    </location>
</feature>
<dbReference type="EMBL" id="JACHMJ010000001">
    <property type="protein sequence ID" value="MBB5842524.1"/>
    <property type="molecule type" value="Genomic_DNA"/>
</dbReference>
<protein>
    <recommendedName>
        <fullName evidence="4">4-amino-4-deoxy-L-arabinose transferase-like glycosyltransferase</fullName>
    </recommendedName>
</protein>
<feature type="transmembrane region" description="Helical" evidence="1">
    <location>
        <begin position="30"/>
        <end position="48"/>
    </location>
</feature>
<keyword evidence="1" id="KW-1133">Transmembrane helix</keyword>
<name>A0A841AJB6_9MICO</name>
<feature type="transmembrane region" description="Helical" evidence="1">
    <location>
        <begin position="86"/>
        <end position="105"/>
    </location>
</feature>
<keyword evidence="1" id="KW-0472">Membrane</keyword>
<keyword evidence="1" id="KW-0812">Transmembrane</keyword>
<evidence type="ECO:0000313" key="2">
    <source>
        <dbReference type="EMBL" id="MBB5842524.1"/>
    </source>
</evidence>
<feature type="transmembrane region" description="Helical" evidence="1">
    <location>
        <begin position="348"/>
        <end position="366"/>
    </location>
</feature>
<feature type="transmembrane region" description="Helical" evidence="1">
    <location>
        <begin position="262"/>
        <end position="295"/>
    </location>
</feature>
<evidence type="ECO:0008006" key="4">
    <source>
        <dbReference type="Google" id="ProtNLM"/>
    </source>
</evidence>
<gene>
    <name evidence="2" type="ORF">HD599_000847</name>
</gene>
<keyword evidence="3" id="KW-1185">Reference proteome</keyword>
<feature type="transmembrane region" description="Helical" evidence="1">
    <location>
        <begin position="378"/>
        <end position="396"/>
    </location>
</feature>
<dbReference type="Proteomes" id="UP000536685">
    <property type="component" value="Unassembled WGS sequence"/>
</dbReference>
<feature type="transmembrane region" description="Helical" evidence="1">
    <location>
        <begin position="174"/>
        <end position="199"/>
    </location>
</feature>
<evidence type="ECO:0000313" key="3">
    <source>
        <dbReference type="Proteomes" id="UP000536685"/>
    </source>
</evidence>
<feature type="transmembrane region" description="Helical" evidence="1">
    <location>
        <begin position="55"/>
        <end position="74"/>
    </location>
</feature>
<organism evidence="2 3">
    <name type="scientific">Conyzicola lurida</name>
    <dbReference type="NCBI Taxonomy" id="1172621"/>
    <lineage>
        <taxon>Bacteria</taxon>
        <taxon>Bacillati</taxon>
        <taxon>Actinomycetota</taxon>
        <taxon>Actinomycetes</taxon>
        <taxon>Micrococcales</taxon>
        <taxon>Microbacteriaceae</taxon>
        <taxon>Conyzicola</taxon>
    </lineage>
</organism>
<sequence>MSTVLIVLATTCLLVWIPIAGSRWGRLLAVPIVSVATAVGFLLLLAVTPVFRVDIGLATVGALAAASALGIVVLVRNPAVRLRPSVHALAIWIPALLGATVWVAARAASQFVPGAAYLSWTMEGDSTNTLGFARRIIADHGVLFGSGENPVPLPAAVLAIPLSLERLLPGGDALGVDIAVFGWSWLVVLAIGCVAMGAVTASAIDPAKPRLVAVASAMGSLLPLTWLVGGLPIDFGFFNVPFVIPVALACWLLYIGSARAPVAAAVALVGASTLLLVTWSPVILVPVFLGVIVVVRERREFLTLRRWELAVPLASVVVVLMYTIFLTVPTYFVQSSAFQAPSMGYPSTWYVILPSIVVALLSAAFLRSRSTLPVFSGIVALIAAGYLGIALMLFVVRDLYDPWTAYYPVKLAWTVCVILLPVALSLALGCLARIRPWSVAVAAVTITAAGTVAIAAFAPLGLPVGYEARQPVDRMLGGHVWVDGDESVKIILALAERDEVGIVWQTDNPDEGFVNFWAMDAAGGALGEDPVLRRFAFRDYAGFRQFGEHRPDAANSLCAVLRDPDISAVVYTDNAELEPGIDDWCAGGSARFVVGATPGTSTAAAP</sequence>
<comment type="caution">
    <text evidence="2">The sequence shown here is derived from an EMBL/GenBank/DDBJ whole genome shotgun (WGS) entry which is preliminary data.</text>
</comment>